<protein>
    <submittedName>
        <fullName evidence="1">CERS1</fullName>
    </submittedName>
</protein>
<sequence length="219" mass="25166">MFFLDRLRKDWVVQLVHHVLTILLVAVPYGIRLPGLQLIVPQYCFSRRSRSHDSYQNIESMGSGRCHTTSYLYGLIGSYRNVKSLELRNGAVYRSIVCSNSSMTFAAAWTVSLVTMASAIFDVTSQKGTASLEWRDVVFSDLSRFCLQPHDGRIRRHGGECTLLALHYFVPVVLFFHDICDVPLELAKLNVYLRERNGKVYPIHEKLGNYAFYAFVYIW</sequence>
<proteinExistence type="predicted"/>
<accession>A0ABY6KEC4</accession>
<dbReference type="Proteomes" id="UP001235939">
    <property type="component" value="Chromosome 04"/>
</dbReference>
<gene>
    <name evidence="1" type="ORF">LAZ67_4004011</name>
</gene>
<evidence type="ECO:0000313" key="2">
    <source>
        <dbReference type="Proteomes" id="UP001235939"/>
    </source>
</evidence>
<keyword evidence="2" id="KW-1185">Reference proteome</keyword>
<organism evidence="1 2">
    <name type="scientific">Cordylochernes scorpioides</name>
    <dbReference type="NCBI Taxonomy" id="51811"/>
    <lineage>
        <taxon>Eukaryota</taxon>
        <taxon>Metazoa</taxon>
        <taxon>Ecdysozoa</taxon>
        <taxon>Arthropoda</taxon>
        <taxon>Chelicerata</taxon>
        <taxon>Arachnida</taxon>
        <taxon>Pseudoscorpiones</taxon>
        <taxon>Cheliferoidea</taxon>
        <taxon>Chernetidae</taxon>
        <taxon>Cordylochernes</taxon>
    </lineage>
</organism>
<reference evidence="1 2" key="1">
    <citation type="submission" date="2022-01" db="EMBL/GenBank/DDBJ databases">
        <title>A chromosomal length assembly of Cordylochernes scorpioides.</title>
        <authorList>
            <person name="Zeh D."/>
            <person name="Zeh J."/>
        </authorList>
    </citation>
    <scope>NUCLEOTIDE SEQUENCE [LARGE SCALE GENOMIC DNA]</scope>
    <source>
        <strain evidence="1">IN4F17</strain>
        <tissue evidence="1">Whole Body</tissue>
    </source>
</reference>
<evidence type="ECO:0000313" key="1">
    <source>
        <dbReference type="EMBL" id="UYV67128.1"/>
    </source>
</evidence>
<name>A0ABY6KEC4_9ARAC</name>
<dbReference type="EMBL" id="CP092866">
    <property type="protein sequence ID" value="UYV67128.1"/>
    <property type="molecule type" value="Genomic_DNA"/>
</dbReference>